<organism evidence="2">
    <name type="scientific">Ochrogaster lunifer</name>
    <name type="common">Bag-shelter moth</name>
    <dbReference type="NCBI Taxonomy" id="319761"/>
    <lineage>
        <taxon>Eukaryota</taxon>
        <taxon>Metazoa</taxon>
        <taxon>Ecdysozoa</taxon>
        <taxon>Arthropoda</taxon>
        <taxon>Hexapoda</taxon>
        <taxon>Insecta</taxon>
        <taxon>Pterygota</taxon>
        <taxon>Neoptera</taxon>
        <taxon>Endopterygota</taxon>
        <taxon>Lepidoptera</taxon>
        <taxon>Glossata</taxon>
        <taxon>Ditrysia</taxon>
        <taxon>Noctuoidea</taxon>
        <taxon>Notodontidae</taxon>
        <taxon>Thaumetopoeinae</taxon>
        <taxon>Ochrogaster</taxon>
    </lineage>
</organism>
<dbReference type="InterPro" id="IPR005055">
    <property type="entry name" value="A10/PebIII"/>
</dbReference>
<dbReference type="AlphaFoldDB" id="A0AA49ILQ4"/>
<evidence type="ECO:0000313" key="2">
    <source>
        <dbReference type="EMBL" id="WGN96260.1"/>
    </source>
</evidence>
<dbReference type="SUPFAM" id="SSF100910">
    <property type="entry name" value="Chemosensory protein Csp2"/>
    <property type="match status" value="1"/>
</dbReference>
<reference evidence="2" key="2">
    <citation type="submission" date="2023-04" db="EMBL/GenBank/DDBJ databases">
        <authorList>
            <person name="Walker A."/>
            <person name="Perkins L.E."/>
            <person name="Battisti A."/>
            <person name="Zalucki M.P."/>
            <person name="King G.F."/>
        </authorList>
    </citation>
    <scope>NUCLEOTIDE SEQUENCE</scope>
    <source>
        <strain evidence="2">U-TPTX</strain>
        <tissue evidence="2">True setae</tissue>
    </source>
</reference>
<dbReference type="EMBL" id="OQ876622">
    <property type="protein sequence ID" value="WGN96260.1"/>
    <property type="molecule type" value="mRNA"/>
</dbReference>
<accession>A0AA49ILQ4</accession>
<keyword evidence="1" id="KW-0732">Signal</keyword>
<protein>
    <submittedName>
        <fullName evidence="2">Setae polypeptide</fullName>
    </submittedName>
</protein>
<proteinExistence type="evidence at transcript level"/>
<feature type="signal peptide" evidence="1">
    <location>
        <begin position="1"/>
        <end position="17"/>
    </location>
</feature>
<dbReference type="PANTHER" id="PTHR11257:SF13">
    <property type="entry name" value="GEO07322P1"/>
    <property type="match status" value="1"/>
</dbReference>
<reference evidence="2" key="1">
    <citation type="journal article" date="2023" name="Proteomics">
        <title>Proteome of urticating setae of Ochrogaster lunifer, a processionary caterpillar of medical and veterinary importance, including primary structures of putative toxins.</title>
        <authorList>
            <person name="Walker A.A."/>
            <person name="Perkins L.E."/>
            <person name="Battisti A."/>
            <person name="Zalucki M.P."/>
            <person name="King G.F."/>
        </authorList>
    </citation>
    <scope>NUCLEOTIDE SEQUENCE</scope>
    <source>
        <strain evidence="2">U-TPTX</strain>
    </source>
</reference>
<dbReference type="Gene3D" id="1.10.2080.10">
    <property type="entry name" value="Insect odorant-binding protein A10/Ejaculatory bulb-specific protein 3"/>
    <property type="match status" value="1"/>
</dbReference>
<dbReference type="InterPro" id="IPR036682">
    <property type="entry name" value="OS_D_A10/PebIII_sf"/>
</dbReference>
<dbReference type="PANTHER" id="PTHR11257">
    <property type="entry name" value="CHEMOSENSORY PROTEIN-RELATED"/>
    <property type="match status" value="1"/>
</dbReference>
<feature type="chain" id="PRO_5041463541" evidence="1">
    <location>
        <begin position="18"/>
        <end position="122"/>
    </location>
</feature>
<sequence>MKLTIVLTFMAVAVALADDADDEKYEGADELIADKKMLTLQAHCFIGDGLCAEEVKELKELVVDGIQTSCSKCSEKQKAVVAKIIDAIEKQLPEEADKLKKAHDPDNKNEAELKQFLEKYAS</sequence>
<name>A0AA49ILQ4_OCHLU</name>
<evidence type="ECO:0000256" key="1">
    <source>
        <dbReference type="SAM" id="SignalP"/>
    </source>
</evidence>
<dbReference type="Pfam" id="PF03392">
    <property type="entry name" value="OS-D"/>
    <property type="match status" value="1"/>
</dbReference>